<keyword evidence="3" id="KW-1185">Reference proteome</keyword>
<dbReference type="Proteomes" id="UP000232721">
    <property type="component" value="Chromosome"/>
</dbReference>
<dbReference type="EMBL" id="CP019336">
    <property type="protein sequence ID" value="AUC22162.1"/>
    <property type="molecule type" value="Genomic_DNA"/>
</dbReference>
<gene>
    <name evidence="2" type="ORF">BTO15_08660</name>
</gene>
<evidence type="ECO:0000256" key="1">
    <source>
        <dbReference type="SAM" id="Phobius"/>
    </source>
</evidence>
<organism evidence="2 3">
    <name type="scientific">Polaribacter sejongensis</name>
    <dbReference type="NCBI Taxonomy" id="985043"/>
    <lineage>
        <taxon>Bacteria</taxon>
        <taxon>Pseudomonadati</taxon>
        <taxon>Bacteroidota</taxon>
        <taxon>Flavobacteriia</taxon>
        <taxon>Flavobacteriales</taxon>
        <taxon>Flavobacteriaceae</taxon>
    </lineage>
</organism>
<keyword evidence="1" id="KW-0472">Membrane</keyword>
<feature type="transmembrane region" description="Helical" evidence="1">
    <location>
        <begin position="181"/>
        <end position="201"/>
    </location>
</feature>
<feature type="transmembrane region" description="Helical" evidence="1">
    <location>
        <begin position="92"/>
        <end position="113"/>
    </location>
</feature>
<evidence type="ECO:0000313" key="3">
    <source>
        <dbReference type="Proteomes" id="UP000232721"/>
    </source>
</evidence>
<keyword evidence="1" id="KW-0812">Transmembrane</keyword>
<proteinExistence type="predicted"/>
<name>A0ABN5F3Y8_9FLAO</name>
<feature type="transmembrane region" description="Helical" evidence="1">
    <location>
        <begin position="149"/>
        <end position="169"/>
    </location>
</feature>
<protein>
    <submittedName>
        <fullName evidence="2">Uncharacterized protein</fullName>
    </submittedName>
</protein>
<evidence type="ECO:0000313" key="2">
    <source>
        <dbReference type="EMBL" id="AUC22162.1"/>
    </source>
</evidence>
<accession>A0ABN5F3Y8</accession>
<sequence length="207" mass="23847">MRQNSFSTNMRTKSNKELATILTEKDKYTEEALQAVTWELEDRNILEKPTIVIEDTPTESTASESPIPKEKIESNKSPFEELEVPVLYSKNAILGFTIFFSTIFGAVLLMQNLKQMNKPKVRNQVLIFGLVYTLCSTILLNYLPKSIFTTLILNVIGYAVLTEYFWNTHLGKYLVHQNKQIWKILGISMLIVFALIFLLFLTQNLEQ</sequence>
<keyword evidence="1" id="KW-1133">Transmembrane helix</keyword>
<reference evidence="2 3" key="1">
    <citation type="submission" date="2017-02" db="EMBL/GenBank/DDBJ databases">
        <title>Trade-off between light-utilization and light-protection in marine flavobacteria.</title>
        <authorList>
            <person name="Kumagai Y."/>
            <person name="Yoshizawa S."/>
            <person name="Kogure K."/>
            <person name="Iwasaki W."/>
        </authorList>
    </citation>
    <scope>NUCLEOTIDE SEQUENCE [LARGE SCALE GENOMIC DNA]</scope>
    <source>
        <strain evidence="2 3">KCTC 23670</strain>
    </source>
</reference>
<feature type="transmembrane region" description="Helical" evidence="1">
    <location>
        <begin position="125"/>
        <end position="143"/>
    </location>
</feature>